<feature type="region of interest" description="Disordered" evidence="1">
    <location>
        <begin position="248"/>
        <end position="273"/>
    </location>
</feature>
<reference evidence="2 3" key="1">
    <citation type="submission" date="2015-11" db="EMBL/GenBank/DDBJ databases">
        <title>The limits of bacterial species coexistence and the symbiotic plasmid transference in sympatric Rhizobium populations.</title>
        <authorList>
            <person name="Perez-Carrascal O.M."/>
            <person name="VanInsberghe D."/>
            <person name="Juarez S."/>
            <person name="Polz M.F."/>
            <person name="Vinuesa P."/>
            <person name="Gonzalez V."/>
        </authorList>
    </citation>
    <scope>NUCLEOTIDE SEQUENCE [LARGE SCALE GENOMIC DNA]</scope>
    <source>
        <strain evidence="2 3">N771</strain>
        <plasmid evidence="2 3">pRphaN771a</plasmid>
    </source>
</reference>
<evidence type="ECO:0000313" key="3">
    <source>
        <dbReference type="Proteomes" id="UP000078551"/>
    </source>
</evidence>
<name>A0ABM6CFH6_9HYPH</name>
<proteinExistence type="predicted"/>
<geneLocation type="plasmid" evidence="2 3">
    <name>pRphaN771a</name>
</geneLocation>
<keyword evidence="3" id="KW-1185">Reference proteome</keyword>
<protein>
    <recommendedName>
        <fullName evidence="4">Secreted protein</fullName>
    </recommendedName>
</protein>
<evidence type="ECO:0000313" key="2">
    <source>
        <dbReference type="EMBL" id="ANL87039.1"/>
    </source>
</evidence>
<sequence>MVLKLTRRQLLAGASAVALTTSVPSVSWPKLDQYTNAMKTTVEEKPTHWKPDKWHPMDHPDRPDKPSDRQTQTAKDRATGTKGGANFAESFYRDKPVAVSMSDRLRALGEKGSSFVDALGYVTKGVTIVDGGSLASTPFIRETSRALGALGGWLEALKIGYMYSGNYQALSQEAFKQLPASGVERDIAQLWFGLMTPIAAASLTLDQVLDDKLSVAVGAKDIVVAEVLRMQAEELDLVRARRREALPQMSAAPPGPIKPWNGNQLQEWRRSER</sequence>
<organism evidence="2 3">
    <name type="scientific">Rhizobium phaseoli</name>
    <dbReference type="NCBI Taxonomy" id="396"/>
    <lineage>
        <taxon>Bacteria</taxon>
        <taxon>Pseudomonadati</taxon>
        <taxon>Pseudomonadota</taxon>
        <taxon>Alphaproteobacteria</taxon>
        <taxon>Hyphomicrobiales</taxon>
        <taxon>Rhizobiaceae</taxon>
        <taxon>Rhizobium/Agrobacterium group</taxon>
        <taxon>Rhizobium</taxon>
    </lineage>
</organism>
<dbReference type="Proteomes" id="UP000078551">
    <property type="component" value="Plasmid pRphaN771a"/>
</dbReference>
<dbReference type="InterPro" id="IPR006311">
    <property type="entry name" value="TAT_signal"/>
</dbReference>
<keyword evidence="2" id="KW-0614">Plasmid</keyword>
<gene>
    <name evidence="2" type="ORF">AMC81_PA00015</name>
</gene>
<feature type="compositionally biased region" description="Basic and acidic residues" evidence="1">
    <location>
        <begin position="42"/>
        <end position="79"/>
    </location>
</feature>
<feature type="region of interest" description="Disordered" evidence="1">
    <location>
        <begin position="42"/>
        <end position="85"/>
    </location>
</feature>
<evidence type="ECO:0008006" key="4">
    <source>
        <dbReference type="Google" id="ProtNLM"/>
    </source>
</evidence>
<evidence type="ECO:0000256" key="1">
    <source>
        <dbReference type="SAM" id="MobiDB-lite"/>
    </source>
</evidence>
<dbReference type="PROSITE" id="PS51318">
    <property type="entry name" value="TAT"/>
    <property type="match status" value="1"/>
</dbReference>
<dbReference type="EMBL" id="CP013569">
    <property type="protein sequence ID" value="ANL87039.1"/>
    <property type="molecule type" value="Genomic_DNA"/>
</dbReference>
<accession>A0ABM6CFH6</accession>